<dbReference type="AlphaFoldDB" id="A0AAD8HNA8"/>
<reference evidence="2" key="1">
    <citation type="submission" date="2023-02" db="EMBL/GenBank/DDBJ databases">
        <title>Genome of toxic invasive species Heracleum sosnowskyi carries increased number of genes despite the absence of recent whole-genome duplications.</title>
        <authorList>
            <person name="Schelkunov M."/>
            <person name="Shtratnikova V."/>
            <person name="Makarenko M."/>
            <person name="Klepikova A."/>
            <person name="Omelchenko D."/>
            <person name="Novikova G."/>
            <person name="Obukhova E."/>
            <person name="Bogdanov V."/>
            <person name="Penin A."/>
            <person name="Logacheva M."/>
        </authorList>
    </citation>
    <scope>NUCLEOTIDE SEQUENCE</scope>
    <source>
        <strain evidence="2">Hsosn_3</strain>
        <tissue evidence="2">Leaf</tissue>
    </source>
</reference>
<gene>
    <name evidence="2" type="ORF">POM88_035342</name>
</gene>
<feature type="region of interest" description="Disordered" evidence="1">
    <location>
        <begin position="49"/>
        <end position="69"/>
    </location>
</feature>
<evidence type="ECO:0000313" key="2">
    <source>
        <dbReference type="EMBL" id="KAK1369250.1"/>
    </source>
</evidence>
<evidence type="ECO:0000313" key="3">
    <source>
        <dbReference type="Proteomes" id="UP001237642"/>
    </source>
</evidence>
<dbReference type="EMBL" id="JAUIZM010000008">
    <property type="protein sequence ID" value="KAK1369250.1"/>
    <property type="molecule type" value="Genomic_DNA"/>
</dbReference>
<sequence length="166" mass="18825">MVTDPTYCLYTKKILEAIFFETVSHTDIKTVDEDEEYARLLSRMDELEKQELEAENDDESELEDSDLEDQGNQVLMEHRVENSEHEALKVQPASKVLPRTSEHSKVQTASKVLPQTSECSKVEPAFKVLPHPTEPIKVQPTLKGQFAAMCPYFIECKPPSSLLCPS</sequence>
<proteinExistence type="predicted"/>
<feature type="region of interest" description="Disordered" evidence="1">
    <location>
        <begin position="85"/>
        <end position="112"/>
    </location>
</feature>
<comment type="caution">
    <text evidence="2">The sequence shown here is derived from an EMBL/GenBank/DDBJ whole genome shotgun (WGS) entry which is preliminary data.</text>
</comment>
<accession>A0AAD8HNA8</accession>
<keyword evidence="3" id="KW-1185">Reference proteome</keyword>
<organism evidence="2 3">
    <name type="scientific">Heracleum sosnowskyi</name>
    <dbReference type="NCBI Taxonomy" id="360622"/>
    <lineage>
        <taxon>Eukaryota</taxon>
        <taxon>Viridiplantae</taxon>
        <taxon>Streptophyta</taxon>
        <taxon>Embryophyta</taxon>
        <taxon>Tracheophyta</taxon>
        <taxon>Spermatophyta</taxon>
        <taxon>Magnoliopsida</taxon>
        <taxon>eudicotyledons</taxon>
        <taxon>Gunneridae</taxon>
        <taxon>Pentapetalae</taxon>
        <taxon>asterids</taxon>
        <taxon>campanulids</taxon>
        <taxon>Apiales</taxon>
        <taxon>Apiaceae</taxon>
        <taxon>Apioideae</taxon>
        <taxon>apioid superclade</taxon>
        <taxon>Tordylieae</taxon>
        <taxon>Tordyliinae</taxon>
        <taxon>Heracleum</taxon>
    </lineage>
</organism>
<reference evidence="2" key="2">
    <citation type="submission" date="2023-05" db="EMBL/GenBank/DDBJ databases">
        <authorList>
            <person name="Schelkunov M.I."/>
        </authorList>
    </citation>
    <scope>NUCLEOTIDE SEQUENCE</scope>
    <source>
        <strain evidence="2">Hsosn_3</strain>
        <tissue evidence="2">Leaf</tissue>
    </source>
</reference>
<evidence type="ECO:0000256" key="1">
    <source>
        <dbReference type="SAM" id="MobiDB-lite"/>
    </source>
</evidence>
<protein>
    <submittedName>
        <fullName evidence="2">Uncharacterized protein</fullName>
    </submittedName>
</protein>
<dbReference type="Proteomes" id="UP001237642">
    <property type="component" value="Unassembled WGS sequence"/>
</dbReference>
<feature type="compositionally biased region" description="Acidic residues" evidence="1">
    <location>
        <begin position="53"/>
        <end position="69"/>
    </location>
</feature>
<name>A0AAD8HNA8_9APIA</name>